<gene>
    <name evidence="2" type="ORF">E2C01_069608</name>
</gene>
<reference evidence="2 3" key="1">
    <citation type="submission" date="2019-05" db="EMBL/GenBank/DDBJ databases">
        <title>Another draft genome of Portunus trituberculatus and its Hox gene families provides insights of decapod evolution.</title>
        <authorList>
            <person name="Jeong J.-H."/>
            <person name="Song I."/>
            <person name="Kim S."/>
            <person name="Choi T."/>
            <person name="Kim D."/>
            <person name="Ryu S."/>
            <person name="Kim W."/>
        </authorList>
    </citation>
    <scope>NUCLEOTIDE SEQUENCE [LARGE SCALE GENOMIC DNA]</scope>
    <source>
        <tissue evidence="2">Muscle</tissue>
    </source>
</reference>
<protein>
    <submittedName>
        <fullName evidence="2">Uncharacterized protein</fullName>
    </submittedName>
</protein>
<evidence type="ECO:0000313" key="3">
    <source>
        <dbReference type="Proteomes" id="UP000324222"/>
    </source>
</evidence>
<comment type="caution">
    <text evidence="2">The sequence shown here is derived from an EMBL/GenBank/DDBJ whole genome shotgun (WGS) entry which is preliminary data.</text>
</comment>
<evidence type="ECO:0000313" key="2">
    <source>
        <dbReference type="EMBL" id="MPC75224.1"/>
    </source>
</evidence>
<organism evidence="2 3">
    <name type="scientific">Portunus trituberculatus</name>
    <name type="common">Swimming crab</name>
    <name type="synonym">Neptunus trituberculatus</name>
    <dbReference type="NCBI Taxonomy" id="210409"/>
    <lineage>
        <taxon>Eukaryota</taxon>
        <taxon>Metazoa</taxon>
        <taxon>Ecdysozoa</taxon>
        <taxon>Arthropoda</taxon>
        <taxon>Crustacea</taxon>
        <taxon>Multicrustacea</taxon>
        <taxon>Malacostraca</taxon>
        <taxon>Eumalacostraca</taxon>
        <taxon>Eucarida</taxon>
        <taxon>Decapoda</taxon>
        <taxon>Pleocyemata</taxon>
        <taxon>Brachyura</taxon>
        <taxon>Eubrachyura</taxon>
        <taxon>Portunoidea</taxon>
        <taxon>Portunidae</taxon>
        <taxon>Portuninae</taxon>
        <taxon>Portunus</taxon>
    </lineage>
</organism>
<dbReference type="EMBL" id="VSRR010040625">
    <property type="protein sequence ID" value="MPC75224.1"/>
    <property type="molecule type" value="Genomic_DNA"/>
</dbReference>
<proteinExistence type="predicted"/>
<accession>A0A5B7I395</accession>
<name>A0A5B7I395_PORTR</name>
<keyword evidence="3" id="KW-1185">Reference proteome</keyword>
<sequence>MKYRGVSLATKLHPPTATNLCGCYFTKVCEQEVAMEVVCTNIDNNQLLGSGPRSARDKGREPANHSKAAAFSPSPGKFKS</sequence>
<evidence type="ECO:0000256" key="1">
    <source>
        <dbReference type="SAM" id="MobiDB-lite"/>
    </source>
</evidence>
<feature type="compositionally biased region" description="Basic and acidic residues" evidence="1">
    <location>
        <begin position="54"/>
        <end position="64"/>
    </location>
</feature>
<dbReference type="AlphaFoldDB" id="A0A5B7I395"/>
<feature type="region of interest" description="Disordered" evidence="1">
    <location>
        <begin position="45"/>
        <end position="80"/>
    </location>
</feature>
<dbReference type="Proteomes" id="UP000324222">
    <property type="component" value="Unassembled WGS sequence"/>
</dbReference>